<feature type="transmembrane region" description="Helical" evidence="2">
    <location>
        <begin position="116"/>
        <end position="135"/>
    </location>
</feature>
<keyword evidence="2" id="KW-0472">Membrane</keyword>
<keyword evidence="2" id="KW-1133">Transmembrane helix</keyword>
<dbReference type="EMBL" id="ML143389">
    <property type="protein sequence ID" value="TBU34165.1"/>
    <property type="molecule type" value="Genomic_DNA"/>
</dbReference>
<dbReference type="AlphaFoldDB" id="A0A4Q9N1Y9"/>
<feature type="transmembrane region" description="Helical" evidence="2">
    <location>
        <begin position="93"/>
        <end position="111"/>
    </location>
</feature>
<protein>
    <recommendedName>
        <fullName evidence="3">DUF6533 domain-containing protein</fullName>
    </recommendedName>
</protein>
<evidence type="ECO:0000259" key="3">
    <source>
        <dbReference type="Pfam" id="PF20151"/>
    </source>
</evidence>
<dbReference type="OrthoDB" id="2745993at2759"/>
<name>A0A4Q9N1Y9_9APHY</name>
<keyword evidence="2" id="KW-0812">Transmembrane</keyword>
<feature type="region of interest" description="Disordered" evidence="1">
    <location>
        <begin position="311"/>
        <end position="337"/>
    </location>
</feature>
<accession>A0A4Q9N1Y9</accession>
<sequence>MSALQDPHFAADYAAALVSGYCTVPAAVAFLYDSIIITGDEIRCFWGRKVTGAAVLFWLNKYASLFYFIWDLGTFLEIPNESCVASGRGLPPLQNFLFLIVAAFTGIRVFALRKSLLLASVTFFLSAVPFGVNFVDVSYGLKGENIYPYGCSAVDPTPVGVVKMSLVTICRSCLIAADCIAIWATWYTLSRRDANPLRGSLSISSVFLVDGTIFFVILLVLNALHMIITLLSLDVDFLQSSSNVTDFTAPISAILISRFLLHLQSANLRAVGEGSSQDLATSLHGSIVFERVVGSLGASLSPDDFLGRDGLELESEENIDHEDIGGQVTDEESAPRE</sequence>
<evidence type="ECO:0000256" key="1">
    <source>
        <dbReference type="SAM" id="MobiDB-lite"/>
    </source>
</evidence>
<feature type="transmembrane region" description="Helical" evidence="2">
    <location>
        <begin position="53"/>
        <end position="73"/>
    </location>
</feature>
<gene>
    <name evidence="4" type="ORF">BD311DRAFT_747263</name>
</gene>
<evidence type="ECO:0000313" key="4">
    <source>
        <dbReference type="EMBL" id="TBU34165.1"/>
    </source>
</evidence>
<evidence type="ECO:0000256" key="2">
    <source>
        <dbReference type="SAM" id="Phobius"/>
    </source>
</evidence>
<feature type="transmembrane region" description="Helical" evidence="2">
    <location>
        <begin position="201"/>
        <end position="224"/>
    </location>
</feature>
<dbReference type="InterPro" id="IPR045340">
    <property type="entry name" value="DUF6533"/>
</dbReference>
<organism evidence="4">
    <name type="scientific">Dichomitus squalens</name>
    <dbReference type="NCBI Taxonomy" id="114155"/>
    <lineage>
        <taxon>Eukaryota</taxon>
        <taxon>Fungi</taxon>
        <taxon>Dikarya</taxon>
        <taxon>Basidiomycota</taxon>
        <taxon>Agaricomycotina</taxon>
        <taxon>Agaricomycetes</taxon>
        <taxon>Polyporales</taxon>
        <taxon>Polyporaceae</taxon>
        <taxon>Dichomitus</taxon>
    </lineage>
</organism>
<dbReference type="Pfam" id="PF20151">
    <property type="entry name" value="DUF6533"/>
    <property type="match status" value="1"/>
</dbReference>
<feature type="transmembrane region" description="Helical" evidence="2">
    <location>
        <begin position="13"/>
        <end position="32"/>
    </location>
</feature>
<feature type="transmembrane region" description="Helical" evidence="2">
    <location>
        <begin position="166"/>
        <end position="189"/>
    </location>
</feature>
<feature type="domain" description="DUF6533" evidence="3">
    <location>
        <begin position="21"/>
        <end position="65"/>
    </location>
</feature>
<proteinExistence type="predicted"/>
<reference evidence="4" key="1">
    <citation type="submission" date="2019-01" db="EMBL/GenBank/DDBJ databases">
        <title>Draft genome sequences of three monokaryotic isolates of the white-rot basidiomycete fungus Dichomitus squalens.</title>
        <authorList>
            <consortium name="DOE Joint Genome Institute"/>
            <person name="Lopez S.C."/>
            <person name="Andreopoulos B."/>
            <person name="Pangilinan J."/>
            <person name="Lipzen A."/>
            <person name="Riley R."/>
            <person name="Ahrendt S."/>
            <person name="Ng V."/>
            <person name="Barry K."/>
            <person name="Daum C."/>
            <person name="Grigoriev I.V."/>
            <person name="Hilden K.S."/>
            <person name="Makela M.R."/>
            <person name="de Vries R.P."/>
        </authorList>
    </citation>
    <scope>NUCLEOTIDE SEQUENCE [LARGE SCALE GENOMIC DNA]</scope>
    <source>
        <strain evidence="4">OM18370.1</strain>
    </source>
</reference>
<dbReference type="Proteomes" id="UP000292957">
    <property type="component" value="Unassembled WGS sequence"/>
</dbReference>